<dbReference type="Proteomes" id="UP000615026">
    <property type="component" value="Unassembled WGS sequence"/>
</dbReference>
<sequence length="87" mass="10043">MLRDTPHGIAIVPEQSGWYWQLYGNFKTGIEWVLSTLNIVFPDLFLDLTESFTPLSVTHSYKALRIVEQWQVLTEESHILRGGQLLP</sequence>
<dbReference type="EMBL" id="JADEXP010000042">
    <property type="protein sequence ID" value="MBE9066439.1"/>
    <property type="molecule type" value="Genomic_DNA"/>
</dbReference>
<evidence type="ECO:0000313" key="2">
    <source>
        <dbReference type="Proteomes" id="UP000615026"/>
    </source>
</evidence>
<evidence type="ECO:0000313" key="1">
    <source>
        <dbReference type="EMBL" id="MBE9066439.1"/>
    </source>
</evidence>
<organism evidence="1 2">
    <name type="scientific">Leptolyngbya cf. ectocarpi LEGE 11479</name>
    <dbReference type="NCBI Taxonomy" id="1828722"/>
    <lineage>
        <taxon>Bacteria</taxon>
        <taxon>Bacillati</taxon>
        <taxon>Cyanobacteriota</taxon>
        <taxon>Cyanophyceae</taxon>
        <taxon>Leptolyngbyales</taxon>
        <taxon>Leptolyngbyaceae</taxon>
        <taxon>Leptolyngbya group</taxon>
        <taxon>Leptolyngbya</taxon>
    </lineage>
</organism>
<dbReference type="AlphaFoldDB" id="A0A928X2N1"/>
<proteinExistence type="predicted"/>
<dbReference type="RefSeq" id="WP_193992188.1">
    <property type="nucleotide sequence ID" value="NZ_JADEXP010000042.1"/>
</dbReference>
<keyword evidence="2" id="KW-1185">Reference proteome</keyword>
<name>A0A928X2N1_LEPEC</name>
<comment type="caution">
    <text evidence="1">The sequence shown here is derived from an EMBL/GenBank/DDBJ whole genome shotgun (WGS) entry which is preliminary data.</text>
</comment>
<gene>
    <name evidence="1" type="ORF">IQ260_07220</name>
</gene>
<reference evidence="1" key="1">
    <citation type="submission" date="2020-10" db="EMBL/GenBank/DDBJ databases">
        <authorList>
            <person name="Castelo-Branco R."/>
            <person name="Eusebio N."/>
            <person name="Adriana R."/>
            <person name="Vieira A."/>
            <person name="Brugerolle De Fraissinette N."/>
            <person name="Rezende De Castro R."/>
            <person name="Schneider M.P."/>
            <person name="Vasconcelos V."/>
            <person name="Leao P.N."/>
        </authorList>
    </citation>
    <scope>NUCLEOTIDE SEQUENCE</scope>
    <source>
        <strain evidence="1">LEGE 11479</strain>
    </source>
</reference>
<protein>
    <submittedName>
        <fullName evidence="1">Uncharacterized protein</fullName>
    </submittedName>
</protein>
<accession>A0A928X2N1</accession>